<reference evidence="4" key="5">
    <citation type="submission" date="2020-07" db="EMBL/GenBank/DDBJ databases">
        <title>Comparative genomics analyses of Lactobacillus crispatus isolated from different ecological niches.</title>
        <authorList>
            <person name="Mancino W."/>
            <person name="Mancabelli L."/>
            <person name="Lugli G.A."/>
            <person name="Milani C."/>
            <person name="Viappiani A."/>
            <person name="Anzalone R."/>
            <person name="Longhi G."/>
            <person name="Ventura M."/>
            <person name="Turroni F."/>
        </authorList>
    </citation>
    <scope>NUCLEOTIDE SEQUENCE</scope>
    <source>
        <strain evidence="4">LB65</strain>
    </source>
</reference>
<keyword evidence="1" id="KW-1133">Transmembrane helix</keyword>
<organism evidence="2 13">
    <name type="scientific">Lactobacillus crispatus</name>
    <dbReference type="NCBI Taxonomy" id="47770"/>
    <lineage>
        <taxon>Bacteria</taxon>
        <taxon>Bacillati</taxon>
        <taxon>Bacillota</taxon>
        <taxon>Bacilli</taxon>
        <taxon>Lactobacillales</taxon>
        <taxon>Lactobacillaceae</taxon>
        <taxon>Lactobacillus</taxon>
    </lineage>
</organism>
<evidence type="ECO:0000313" key="10">
    <source>
        <dbReference type="Proteomes" id="UP000322051"/>
    </source>
</evidence>
<dbReference type="Proteomes" id="UP001230300">
    <property type="component" value="Unassembled WGS sequence"/>
</dbReference>
<dbReference type="Proteomes" id="UP000460132">
    <property type="component" value="Unassembled WGS sequence"/>
</dbReference>
<evidence type="ECO:0000313" key="2">
    <source>
        <dbReference type="EMBL" id="HJF11074.1"/>
    </source>
</evidence>
<dbReference type="EMBL" id="JACCPP010000026">
    <property type="protein sequence ID" value="MBI1708773.1"/>
    <property type="molecule type" value="Genomic_DNA"/>
</dbReference>
<gene>
    <name evidence="7" type="ORF">BHU41_09185</name>
    <name evidence="3" type="ORF">F1C02_06610</name>
    <name evidence="6" type="ORF">GTK63_00550</name>
    <name evidence="8" type="ORF">GTO85_10650</name>
    <name evidence="4" type="ORF">HYQ56_1761</name>
    <name evidence="2" type="ORF">K8V23_09940</name>
    <name evidence="5" type="ORF">QP235_05730</name>
</gene>
<dbReference type="Proteomes" id="UP000784793">
    <property type="component" value="Unassembled WGS sequence"/>
</dbReference>
<dbReference type="EMBL" id="MKXG01000136">
    <property type="protein sequence ID" value="PJZ16635.1"/>
    <property type="molecule type" value="Genomic_DNA"/>
</dbReference>
<dbReference type="GeneID" id="69824137"/>
<proteinExistence type="predicted"/>
<dbReference type="Proteomes" id="UP000322051">
    <property type="component" value="Unassembled WGS sequence"/>
</dbReference>
<evidence type="ECO:0000313" key="4">
    <source>
        <dbReference type="EMBL" id="MBI1708773.1"/>
    </source>
</evidence>
<reference evidence="3 10" key="2">
    <citation type="submission" date="2019-09" db="EMBL/GenBank/DDBJ databases">
        <title>Comparative analysis of L. crispatus genomes revealed niche specific adaptation to different host and body sites.</title>
        <authorList>
            <person name="Pan M."/>
            <person name="Hidalgo-Cantabrana C."/>
            <person name="Barrangou R."/>
        </authorList>
    </citation>
    <scope>NUCLEOTIDE SEQUENCE [LARGE SCALE GENOMIC DNA]</scope>
    <source>
        <strain evidence="3 10">NCK973</strain>
    </source>
</reference>
<sequence length="126" mass="14747">MQKKEKESIFPVIYGIISALISFIAVFFICLHSFRMNLQLAIILAGVFAIFFFGLSYFRGHASVEIKRIVYKYKLTDQELAKITGMKASDFPIYHDHLQLILPKRYWPRVLDALQNYEKEHESAEQ</sequence>
<dbReference type="Proteomes" id="UP000231914">
    <property type="component" value="Unassembled WGS sequence"/>
</dbReference>
<evidence type="ECO:0000256" key="1">
    <source>
        <dbReference type="SAM" id="Phobius"/>
    </source>
</evidence>
<reference evidence="2" key="7">
    <citation type="submission" date="2021-09" db="EMBL/GenBank/DDBJ databases">
        <authorList>
            <person name="Gilroy R."/>
        </authorList>
    </citation>
    <scope>NUCLEOTIDE SEQUENCE</scope>
    <source>
        <strain evidence="2">CHK194-22301</strain>
    </source>
</reference>
<reference evidence="7 9" key="1">
    <citation type="submission" date="2016-10" db="EMBL/GenBank/DDBJ databases">
        <title>WGS of isloates from the oral cavity of healthy individuals.</title>
        <authorList>
            <person name="Sharma S."/>
            <person name="Pal V.K."/>
            <person name="Patil P.B."/>
            <person name="Korpole S."/>
            <person name="Grover V."/>
        </authorList>
    </citation>
    <scope>NUCLEOTIDE SEQUENCE [LARGE SCALE GENOMIC DNA]</scope>
    <source>
        <strain evidence="7 9">DISK12</strain>
    </source>
</reference>
<reference evidence="8 12" key="3">
    <citation type="submission" date="2020-01" db="EMBL/GenBank/DDBJ databases">
        <title>Complete and circular genome sequences of six lactobacillus isolates from horses.</title>
        <authorList>
            <person name="Hassan H.M."/>
        </authorList>
    </citation>
    <scope>NUCLEOTIDE SEQUENCE [LARGE SCALE GENOMIC DNA]</scope>
    <source>
        <strain evidence="8 12">1D</strain>
    </source>
</reference>
<dbReference type="EMBL" id="JASOGN010000018">
    <property type="protein sequence ID" value="MDK6502702.1"/>
    <property type="molecule type" value="Genomic_DNA"/>
</dbReference>
<evidence type="ECO:0000313" key="8">
    <source>
        <dbReference type="EMBL" id="QLL74756.1"/>
    </source>
</evidence>
<feature type="transmembrane region" description="Helical" evidence="1">
    <location>
        <begin position="40"/>
        <end position="58"/>
    </location>
</feature>
<dbReference type="Proteomes" id="UP001194414">
    <property type="component" value="Unassembled WGS sequence"/>
</dbReference>
<dbReference type="EMBL" id="CP047415">
    <property type="protein sequence ID" value="QLL74756.1"/>
    <property type="molecule type" value="Genomic_DNA"/>
</dbReference>
<evidence type="ECO:0000313" key="13">
    <source>
        <dbReference type="Proteomes" id="UP000784793"/>
    </source>
</evidence>
<reference evidence="5" key="8">
    <citation type="submission" date="2023-05" db="EMBL/GenBank/DDBJ databases">
        <title>Cataloging the Phylogenetic Diversity of Human Bladder Bacteria.</title>
        <authorList>
            <person name="Du J."/>
        </authorList>
    </citation>
    <scope>NUCLEOTIDE SEQUENCE</scope>
    <source>
        <strain evidence="5">UMB9226</strain>
    </source>
</reference>
<evidence type="ECO:0000313" key="5">
    <source>
        <dbReference type="EMBL" id="MDK6502702.1"/>
    </source>
</evidence>
<keyword evidence="3" id="KW-0067">ATP-binding</keyword>
<evidence type="ECO:0000313" key="3">
    <source>
        <dbReference type="EMBL" id="KAA8797633.1"/>
    </source>
</evidence>
<dbReference type="GO" id="GO:0005524">
    <property type="term" value="F:ATP binding"/>
    <property type="evidence" value="ECO:0007669"/>
    <property type="project" value="UniProtKB-KW"/>
</dbReference>
<dbReference type="EMBL" id="VUAO01000015">
    <property type="protein sequence ID" value="KAA8797633.1"/>
    <property type="molecule type" value="Genomic_DNA"/>
</dbReference>
<reference evidence="2" key="6">
    <citation type="journal article" date="2021" name="PeerJ">
        <title>Extensive microbial diversity within the chicken gut microbiome revealed by metagenomics and culture.</title>
        <authorList>
            <person name="Gilroy R."/>
            <person name="Ravi A."/>
            <person name="Getino M."/>
            <person name="Pursley I."/>
            <person name="Horton D.L."/>
            <person name="Alikhan N.F."/>
            <person name="Baker D."/>
            <person name="Gharbi K."/>
            <person name="Hall N."/>
            <person name="Watson M."/>
            <person name="Adriaenssens E.M."/>
            <person name="Foster-Nyarko E."/>
            <person name="Jarju S."/>
            <person name="Secka A."/>
            <person name="Antonio M."/>
            <person name="Oren A."/>
            <person name="Chaudhuri R.R."/>
            <person name="La Ragione R."/>
            <person name="Hildebrand F."/>
            <person name="Pallen M.J."/>
        </authorList>
    </citation>
    <scope>NUCLEOTIDE SEQUENCE</scope>
    <source>
        <strain evidence="2">CHK194-22301</strain>
    </source>
</reference>
<dbReference type="Proteomes" id="UP000510660">
    <property type="component" value="Chromosome"/>
</dbReference>
<reference evidence="6 11" key="4">
    <citation type="submission" date="2020-01" db="EMBL/GenBank/DDBJ databases">
        <title>Vaginal microbiome of pregnant Indian women: Insights into the genome of dominants Lactobacillus species.</title>
        <authorList>
            <person name="Das B."/>
            <person name="Mehta O."/>
            <person name="Ghosh T.S."/>
            <person name="Kothidar A."/>
            <person name="Gowtham M.R."/>
            <person name="Mitra R."/>
            <person name="Kshetrapal P."/>
            <person name="Wadhwa N."/>
            <person name="Thiruvengadam R."/>
            <person name="Nair G.B."/>
            <person name="Bhatnagar S."/>
            <person name="Pore S."/>
        </authorList>
    </citation>
    <scope>NUCLEOTIDE SEQUENCE [LARGE SCALE GENOMIC DNA]</scope>
    <source>
        <strain evidence="6 11">Indica2</strain>
    </source>
</reference>
<evidence type="ECO:0000313" key="11">
    <source>
        <dbReference type="Proteomes" id="UP000460132"/>
    </source>
</evidence>
<dbReference type="RefSeq" id="WP_005725472.1">
    <property type="nucleotide sequence ID" value="NZ_CABMHY010000010.1"/>
</dbReference>
<name>A0A226UF03_9LACO</name>
<feature type="transmembrane region" description="Helical" evidence="1">
    <location>
        <begin position="12"/>
        <end position="34"/>
    </location>
</feature>
<dbReference type="EMBL" id="WWFF01000001">
    <property type="protein sequence ID" value="MYN52831.1"/>
    <property type="molecule type" value="Genomic_DNA"/>
</dbReference>
<protein>
    <submittedName>
        <fullName evidence="3">ABC transporter ATP-binding protein</fullName>
    </submittedName>
</protein>
<evidence type="ECO:0000313" key="6">
    <source>
        <dbReference type="EMBL" id="MYN52831.1"/>
    </source>
</evidence>
<evidence type="ECO:0000313" key="9">
    <source>
        <dbReference type="Proteomes" id="UP000231914"/>
    </source>
</evidence>
<evidence type="ECO:0000313" key="7">
    <source>
        <dbReference type="EMBL" id="PJZ16635.1"/>
    </source>
</evidence>
<keyword evidence="1" id="KW-0472">Membrane</keyword>
<accession>A0A226UF03</accession>
<keyword evidence="1" id="KW-0812">Transmembrane</keyword>
<evidence type="ECO:0000313" key="12">
    <source>
        <dbReference type="Proteomes" id="UP000510660"/>
    </source>
</evidence>
<dbReference type="AlphaFoldDB" id="A0A226UF03"/>
<dbReference type="EMBL" id="DYXB01000159">
    <property type="protein sequence ID" value="HJF11074.1"/>
    <property type="molecule type" value="Genomic_DNA"/>
</dbReference>
<keyword evidence="3" id="KW-0547">Nucleotide-binding</keyword>